<dbReference type="AlphaFoldDB" id="A0A4V6I7G5"/>
<reference evidence="2 3" key="1">
    <citation type="journal article" date="2015" name="Genome Biol.">
        <title>Comparative genomics of Steinernema reveals deeply conserved gene regulatory networks.</title>
        <authorList>
            <person name="Dillman A.R."/>
            <person name="Macchietto M."/>
            <person name="Porter C.F."/>
            <person name="Rogers A."/>
            <person name="Williams B."/>
            <person name="Antoshechkin I."/>
            <person name="Lee M.M."/>
            <person name="Goodwin Z."/>
            <person name="Lu X."/>
            <person name="Lewis E.E."/>
            <person name="Goodrich-Blair H."/>
            <person name="Stock S.P."/>
            <person name="Adams B.J."/>
            <person name="Sternberg P.W."/>
            <person name="Mortazavi A."/>
        </authorList>
    </citation>
    <scope>NUCLEOTIDE SEQUENCE [LARGE SCALE GENOMIC DNA]</scope>
    <source>
        <strain evidence="2 3">ALL</strain>
    </source>
</reference>
<sequence>MVISTVTTVRVLVWLASLTQITRFPPPLLDPASSGLRAFCGRSLDTHDSCDDANSAKELVELLRLLLSARRPPSGVRSFPKRRTVFVD</sequence>
<gene>
    <name evidence="2" type="ORF">L596_002593</name>
</gene>
<evidence type="ECO:0000256" key="1">
    <source>
        <dbReference type="SAM" id="SignalP"/>
    </source>
</evidence>
<reference evidence="2 3" key="2">
    <citation type="journal article" date="2019" name="G3 (Bethesda)">
        <title>Hybrid Assembly of the Genome of the Entomopathogenic Nematode Steinernema carpocapsae Identifies the X-Chromosome.</title>
        <authorList>
            <person name="Serra L."/>
            <person name="Macchietto M."/>
            <person name="Macias-Munoz A."/>
            <person name="McGill C.J."/>
            <person name="Rodriguez I.M."/>
            <person name="Rodriguez B."/>
            <person name="Murad R."/>
            <person name="Mortazavi A."/>
        </authorList>
    </citation>
    <scope>NUCLEOTIDE SEQUENCE [LARGE SCALE GENOMIC DNA]</scope>
    <source>
        <strain evidence="2 3">ALL</strain>
    </source>
</reference>
<evidence type="ECO:0000313" key="3">
    <source>
        <dbReference type="Proteomes" id="UP000298663"/>
    </source>
</evidence>
<comment type="caution">
    <text evidence="2">The sequence shown here is derived from an EMBL/GenBank/DDBJ whole genome shotgun (WGS) entry which is preliminary data.</text>
</comment>
<evidence type="ECO:0008006" key="4">
    <source>
        <dbReference type="Google" id="ProtNLM"/>
    </source>
</evidence>
<proteinExistence type="predicted"/>
<accession>A0A4V6I7G5</accession>
<feature type="signal peptide" evidence="1">
    <location>
        <begin position="1"/>
        <end position="23"/>
    </location>
</feature>
<organism evidence="2 3">
    <name type="scientific">Steinernema carpocapsae</name>
    <name type="common">Entomopathogenic nematode</name>
    <dbReference type="NCBI Taxonomy" id="34508"/>
    <lineage>
        <taxon>Eukaryota</taxon>
        <taxon>Metazoa</taxon>
        <taxon>Ecdysozoa</taxon>
        <taxon>Nematoda</taxon>
        <taxon>Chromadorea</taxon>
        <taxon>Rhabditida</taxon>
        <taxon>Tylenchina</taxon>
        <taxon>Panagrolaimomorpha</taxon>
        <taxon>Strongyloidoidea</taxon>
        <taxon>Steinernematidae</taxon>
        <taxon>Steinernema</taxon>
    </lineage>
</organism>
<keyword evidence="3" id="KW-1185">Reference proteome</keyword>
<protein>
    <recommendedName>
        <fullName evidence="4">Secreted protein</fullName>
    </recommendedName>
</protein>
<evidence type="ECO:0000313" key="2">
    <source>
        <dbReference type="EMBL" id="TMS35133.1"/>
    </source>
</evidence>
<feature type="chain" id="PRO_5020205175" description="Secreted protein" evidence="1">
    <location>
        <begin position="24"/>
        <end position="88"/>
    </location>
</feature>
<dbReference type="Proteomes" id="UP000298663">
    <property type="component" value="Unassembled WGS sequence"/>
</dbReference>
<dbReference type="EMBL" id="AZBU02000001">
    <property type="protein sequence ID" value="TMS35133.1"/>
    <property type="molecule type" value="Genomic_DNA"/>
</dbReference>
<name>A0A4V6I7G5_STECR</name>
<keyword evidence="1" id="KW-0732">Signal</keyword>